<dbReference type="Pfam" id="PF03864">
    <property type="entry name" value="Phage_cap_E"/>
    <property type="match status" value="1"/>
</dbReference>
<keyword evidence="2" id="KW-1185">Reference proteome</keyword>
<name>A0A7K1SN90_9BACT</name>
<sequence>MEPSQFLALAQKWFAATQLNRVELLNGSQNGLTYLFQRFLAENQSVTGRWETLLATYTRVMAFVVAMDSSLPKVKRDSTSNASGDIPKFGIEMSLNERQLTQIGILQRAPGDNTKAIIKKIFNDAERTVDAAYELMEALFLEGFSTGKVIVDDIDNVGTGFQVDFGYLSANKFGVGILWSSASTAKPMDDLDRMVAKAKTDGKVIQTIFMDSTTFGNMIATTQFRDYYAFKVGYTGTLRTNLDKENANALLLGRYGFTVELIDRAVRRERNGVQTIVKPYQQGMVMAICTEELGAIEYTFLAEEDSPVSGVVYSKPVPWALGSMFRQNRPSIAEFTTIQGRALPVIGAADEIYSIDTTTVQS</sequence>
<reference evidence="1 2" key="1">
    <citation type="submission" date="2019-12" db="EMBL/GenBank/DDBJ databases">
        <title>Spirosoma sp. HMF4905 genome sequencing and assembly.</title>
        <authorList>
            <person name="Kang H."/>
            <person name="Cha I."/>
            <person name="Kim H."/>
            <person name="Joh K."/>
        </authorList>
    </citation>
    <scope>NUCLEOTIDE SEQUENCE [LARGE SCALE GENOMIC DNA]</scope>
    <source>
        <strain evidence="1 2">HMF4905</strain>
    </source>
</reference>
<comment type="caution">
    <text evidence="1">The sequence shown here is derived from an EMBL/GenBank/DDBJ whole genome shotgun (WGS) entry which is preliminary data.</text>
</comment>
<dbReference type="AlphaFoldDB" id="A0A7K1SN90"/>
<dbReference type="RefSeq" id="WP_157590074.1">
    <property type="nucleotide sequence ID" value="NZ_WPIN01000021.1"/>
</dbReference>
<dbReference type="Proteomes" id="UP000436006">
    <property type="component" value="Unassembled WGS sequence"/>
</dbReference>
<protein>
    <recommendedName>
        <fullName evidence="3">Major capsid protein</fullName>
    </recommendedName>
</protein>
<organism evidence="1 2">
    <name type="scientific">Spirosoma arboris</name>
    <dbReference type="NCBI Taxonomy" id="2682092"/>
    <lineage>
        <taxon>Bacteria</taxon>
        <taxon>Pseudomonadati</taxon>
        <taxon>Bacteroidota</taxon>
        <taxon>Cytophagia</taxon>
        <taxon>Cytophagales</taxon>
        <taxon>Cytophagaceae</taxon>
        <taxon>Spirosoma</taxon>
    </lineage>
</organism>
<gene>
    <name evidence="1" type="ORF">GO755_34925</name>
</gene>
<accession>A0A7K1SN90</accession>
<evidence type="ECO:0000313" key="1">
    <source>
        <dbReference type="EMBL" id="MVM35268.1"/>
    </source>
</evidence>
<evidence type="ECO:0000313" key="2">
    <source>
        <dbReference type="Proteomes" id="UP000436006"/>
    </source>
</evidence>
<proteinExistence type="predicted"/>
<dbReference type="EMBL" id="WPIN01000021">
    <property type="protein sequence ID" value="MVM35268.1"/>
    <property type="molecule type" value="Genomic_DNA"/>
</dbReference>
<evidence type="ECO:0008006" key="3">
    <source>
        <dbReference type="Google" id="ProtNLM"/>
    </source>
</evidence>
<dbReference type="InterPro" id="IPR005564">
    <property type="entry name" value="Major_capsid_GpE"/>
</dbReference>